<dbReference type="SUPFAM" id="SSF56112">
    <property type="entry name" value="Protein kinase-like (PK-like)"/>
    <property type="match status" value="1"/>
</dbReference>
<dbReference type="InterPro" id="IPR004166">
    <property type="entry name" value="a-kinase_dom"/>
</dbReference>
<feature type="region of interest" description="Disordered" evidence="10">
    <location>
        <begin position="302"/>
        <end position="461"/>
    </location>
</feature>
<keyword evidence="6" id="KW-0547">Nucleotide-binding</keyword>
<dbReference type="InterPro" id="IPR020472">
    <property type="entry name" value="WD40_PAC1"/>
</dbReference>
<evidence type="ECO:0000256" key="10">
    <source>
        <dbReference type="SAM" id="MobiDB-lite"/>
    </source>
</evidence>
<dbReference type="PROSITE" id="PS50082">
    <property type="entry name" value="WD_REPEATS_2"/>
    <property type="match status" value="4"/>
</dbReference>
<feature type="repeat" description="WD" evidence="9">
    <location>
        <begin position="594"/>
        <end position="633"/>
    </location>
</feature>
<evidence type="ECO:0000256" key="4">
    <source>
        <dbReference type="ARBA" id="ARBA00022679"/>
    </source>
</evidence>
<dbReference type="GO" id="GO:1903013">
    <property type="term" value="P:response to differentiation-inducing factor 1"/>
    <property type="evidence" value="ECO:0007669"/>
    <property type="project" value="TreeGrafter"/>
</dbReference>
<dbReference type="GO" id="GO:0005524">
    <property type="term" value="F:ATP binding"/>
    <property type="evidence" value="ECO:0007669"/>
    <property type="project" value="UniProtKB-KW"/>
</dbReference>
<dbReference type="Gene3D" id="3.30.200.20">
    <property type="entry name" value="Phosphorylase Kinase, domain 1"/>
    <property type="match status" value="2"/>
</dbReference>
<evidence type="ECO:0000256" key="6">
    <source>
        <dbReference type="ARBA" id="ARBA00022741"/>
    </source>
</evidence>
<keyword evidence="13" id="KW-1185">Reference proteome</keyword>
<dbReference type="SMART" id="SM00811">
    <property type="entry name" value="Alpha_kinase"/>
    <property type="match status" value="1"/>
</dbReference>
<sequence length="745" mass="82696">MTALALLNQKFPVADVIAGTKCERAIKWELTIGDDLKPKWTHSIVCVSIEKTPFAKGSCRTAHKLKDWSQPDQGLVGKFSTNKKTTRDSYFTDVLMQTFCAKWAEKFNEAKPPKPITFLPSYVYELIDHPPPYPVCGGEPFIEGDYKKHNNNSGYVSSDARNTPQSFSHFSYELSNHELLIVDIQGVNDFYTDPQIHTKSGEGFGEGNLGETGFHKFLQTHKCNPVCDFLKLKPINQSKKALLRGTLPVVQLMDFHDAIGLNGNGSGPKNNYDMNYFRNGGGAQQPISLDDEEKMLQEQLERIRAQQQQKSKPSPPLVKQPSGNNLHKQAPASPSSPSSKPVPQIVKTPSQSNVVNKSSPVSPPKENHSNVKLEQDNINNNINNSSSSNSSSINSSSVSSSSSSSSTTNAAPISIQVRNSPPPQQPIQPSSASSSSSSNVPTPESTSTSSMEQTPDRSEFEKWDLTTIKNIDTVRGLQSECITGDSLRLYSGSNDGQIGIWDAVELKHVTNIKAHGKSIRSIIKRPGFEQNVLTAGADSMVKEWDINTQQTVKEIKESNEVNTIYIQDNLLYTGCNDKTVKVWDMRSYECVKTLSGHTRAIKSVCAMGNLLFSGSNDQQIYVWNLATGTILTNFQGHEGWVKTLYAHNNMLYSGSHDETIRVWDLKTTRCVNTIKCKDRVETLHVTNQGIFAGSGDWLQVFSHDKYENLASLNTRSSILCLWRNQNQLFTGSLASNLKVWSWDKM</sequence>
<dbReference type="SUPFAM" id="SSF50978">
    <property type="entry name" value="WD40 repeat-like"/>
    <property type="match status" value="1"/>
</dbReference>
<dbReference type="Pfam" id="PF02816">
    <property type="entry name" value="Alpha_kinase"/>
    <property type="match status" value="1"/>
</dbReference>
<dbReference type="PANTHER" id="PTHR45992">
    <property type="entry name" value="EUKARYOTIC ELONGATION FACTOR 2 KINASE-RELATED"/>
    <property type="match status" value="1"/>
</dbReference>
<dbReference type="InterPro" id="IPR036322">
    <property type="entry name" value="WD40_repeat_dom_sf"/>
</dbReference>
<comment type="similarity">
    <text evidence="1">Belongs to the protein kinase superfamily. Alpha-type protein kinase family. ALPK subfamily.</text>
</comment>
<dbReference type="PROSITE" id="PS50294">
    <property type="entry name" value="WD_REPEATS_REGION"/>
    <property type="match status" value="2"/>
</dbReference>
<feature type="compositionally biased region" description="Low complexity" evidence="10">
    <location>
        <begin position="319"/>
        <end position="360"/>
    </location>
</feature>
<dbReference type="SMART" id="SM00320">
    <property type="entry name" value="WD40"/>
    <property type="match status" value="7"/>
</dbReference>
<name>A0AAN7U229_9MYCE</name>
<dbReference type="PANTHER" id="PTHR45992:SF1">
    <property type="entry name" value="MYOSIN HEAVY CHAIN KINASE C"/>
    <property type="match status" value="1"/>
</dbReference>
<reference evidence="12 13" key="1">
    <citation type="submission" date="2023-11" db="EMBL/GenBank/DDBJ databases">
        <title>Dfirmibasis_genome.</title>
        <authorList>
            <person name="Edelbroek B."/>
            <person name="Kjellin J."/>
            <person name="Jerlstrom-Hultqvist J."/>
            <person name="Soderbom F."/>
        </authorList>
    </citation>
    <scope>NUCLEOTIDE SEQUENCE [LARGE SCALE GENOMIC DNA]</scope>
    <source>
        <strain evidence="12 13">TNS-C-14</strain>
    </source>
</reference>
<dbReference type="Proteomes" id="UP001344447">
    <property type="component" value="Unassembled WGS sequence"/>
</dbReference>
<accession>A0AAN7U229</accession>
<feature type="repeat" description="WD" evidence="9">
    <location>
        <begin position="569"/>
        <end position="593"/>
    </location>
</feature>
<dbReference type="GO" id="GO:0016905">
    <property type="term" value="F:myosin heavy chain kinase activity"/>
    <property type="evidence" value="ECO:0007669"/>
    <property type="project" value="TreeGrafter"/>
</dbReference>
<gene>
    <name evidence="12" type="ORF">RB653_009463</name>
</gene>
<evidence type="ECO:0000313" key="12">
    <source>
        <dbReference type="EMBL" id="KAK5579776.1"/>
    </source>
</evidence>
<keyword evidence="4" id="KW-0808">Transferase</keyword>
<feature type="repeat" description="WD" evidence="9">
    <location>
        <begin position="634"/>
        <end position="673"/>
    </location>
</feature>
<dbReference type="CDD" id="cd00200">
    <property type="entry name" value="WD40"/>
    <property type="match status" value="1"/>
</dbReference>
<feature type="repeat" description="WD" evidence="9">
    <location>
        <begin position="512"/>
        <end position="554"/>
    </location>
</feature>
<feature type="compositionally biased region" description="Low complexity" evidence="10">
    <location>
        <begin position="427"/>
        <end position="453"/>
    </location>
</feature>
<dbReference type="Gene3D" id="2.130.10.10">
    <property type="entry name" value="YVTN repeat-like/Quinoprotein amine dehydrogenase"/>
    <property type="match status" value="1"/>
</dbReference>
<proteinExistence type="inferred from homology"/>
<feature type="compositionally biased region" description="Basic and acidic residues" evidence="10">
    <location>
        <begin position="365"/>
        <end position="375"/>
    </location>
</feature>
<keyword evidence="5" id="KW-0677">Repeat</keyword>
<dbReference type="FunFam" id="2.130.10.10:FF:003363">
    <property type="entry name" value="Myosin heavy chain kinase C"/>
    <property type="match status" value="1"/>
</dbReference>
<keyword evidence="8" id="KW-0067">ATP-binding</keyword>
<dbReference type="EMBL" id="JAVFKY010000003">
    <property type="protein sequence ID" value="KAK5579776.1"/>
    <property type="molecule type" value="Genomic_DNA"/>
</dbReference>
<keyword evidence="7" id="KW-0418">Kinase</keyword>
<dbReference type="Pfam" id="PF00400">
    <property type="entry name" value="WD40"/>
    <property type="match status" value="3"/>
</dbReference>
<dbReference type="Gene3D" id="3.20.200.10">
    <property type="entry name" value="MHCK/EF2 kinase"/>
    <property type="match status" value="1"/>
</dbReference>
<evidence type="ECO:0000256" key="9">
    <source>
        <dbReference type="PROSITE-ProRule" id="PRU00221"/>
    </source>
</evidence>
<dbReference type="InterPro" id="IPR051852">
    <property type="entry name" value="Alpha-type_PK"/>
</dbReference>
<evidence type="ECO:0000256" key="7">
    <source>
        <dbReference type="ARBA" id="ARBA00022777"/>
    </source>
</evidence>
<dbReference type="InterPro" id="IPR015943">
    <property type="entry name" value="WD40/YVTN_repeat-like_dom_sf"/>
</dbReference>
<evidence type="ECO:0000256" key="8">
    <source>
        <dbReference type="ARBA" id="ARBA00022840"/>
    </source>
</evidence>
<comment type="caution">
    <text evidence="12">The sequence shown here is derived from an EMBL/GenBank/DDBJ whole genome shotgun (WGS) entry which is preliminary data.</text>
</comment>
<protein>
    <recommendedName>
        <fullName evidence="11">Alpha-type protein kinase domain-containing protein</fullName>
    </recommendedName>
</protein>
<evidence type="ECO:0000256" key="2">
    <source>
        <dbReference type="ARBA" id="ARBA00022527"/>
    </source>
</evidence>
<dbReference type="GO" id="GO:0031037">
    <property type="term" value="P:myosin II filament disassembly"/>
    <property type="evidence" value="ECO:0007669"/>
    <property type="project" value="TreeGrafter"/>
</dbReference>
<dbReference type="PROSITE" id="PS00678">
    <property type="entry name" value="WD_REPEATS_1"/>
    <property type="match status" value="3"/>
</dbReference>
<dbReference type="InterPro" id="IPR011009">
    <property type="entry name" value="Kinase-like_dom_sf"/>
</dbReference>
<evidence type="ECO:0000256" key="3">
    <source>
        <dbReference type="ARBA" id="ARBA00022574"/>
    </source>
</evidence>
<evidence type="ECO:0000259" key="11">
    <source>
        <dbReference type="PROSITE" id="PS51158"/>
    </source>
</evidence>
<dbReference type="AlphaFoldDB" id="A0AAN7U229"/>
<evidence type="ECO:0000313" key="13">
    <source>
        <dbReference type="Proteomes" id="UP001344447"/>
    </source>
</evidence>
<dbReference type="FunFam" id="3.20.200.10:FF:000002">
    <property type="entry name" value="Eukaryotic elongation factor 2 kinase"/>
    <property type="match status" value="1"/>
</dbReference>
<evidence type="ECO:0000256" key="5">
    <source>
        <dbReference type="ARBA" id="ARBA00022737"/>
    </source>
</evidence>
<feature type="domain" description="Alpha-type protein kinase" evidence="11">
    <location>
        <begin position="32"/>
        <end position="235"/>
    </location>
</feature>
<dbReference type="PROSITE" id="PS51158">
    <property type="entry name" value="ALPHA_KINASE"/>
    <property type="match status" value="1"/>
</dbReference>
<dbReference type="PRINTS" id="PR00320">
    <property type="entry name" value="GPROTEINBRPT"/>
</dbReference>
<feature type="compositionally biased region" description="Polar residues" evidence="10">
    <location>
        <begin position="407"/>
        <end position="419"/>
    </location>
</feature>
<keyword evidence="3 9" id="KW-0853">WD repeat</keyword>
<dbReference type="InterPro" id="IPR019775">
    <property type="entry name" value="WD40_repeat_CS"/>
</dbReference>
<organism evidence="12 13">
    <name type="scientific">Dictyostelium firmibasis</name>
    <dbReference type="NCBI Taxonomy" id="79012"/>
    <lineage>
        <taxon>Eukaryota</taxon>
        <taxon>Amoebozoa</taxon>
        <taxon>Evosea</taxon>
        <taxon>Eumycetozoa</taxon>
        <taxon>Dictyostelia</taxon>
        <taxon>Dictyosteliales</taxon>
        <taxon>Dictyosteliaceae</taxon>
        <taxon>Dictyostelium</taxon>
    </lineage>
</organism>
<dbReference type="CDD" id="cd16968">
    <property type="entry name" value="Alpha_kinase_MHCK_like"/>
    <property type="match status" value="1"/>
</dbReference>
<keyword evidence="2" id="KW-0723">Serine/threonine-protein kinase</keyword>
<dbReference type="GO" id="GO:0005826">
    <property type="term" value="C:actomyosin contractile ring"/>
    <property type="evidence" value="ECO:0007669"/>
    <property type="project" value="TreeGrafter"/>
</dbReference>
<dbReference type="InterPro" id="IPR001680">
    <property type="entry name" value="WD40_rpt"/>
</dbReference>
<feature type="compositionally biased region" description="Low complexity" evidence="10">
    <location>
        <begin position="377"/>
        <end position="406"/>
    </location>
</feature>
<evidence type="ECO:0000256" key="1">
    <source>
        <dbReference type="ARBA" id="ARBA00008651"/>
    </source>
</evidence>